<dbReference type="OrthoDB" id="1244564at2"/>
<dbReference type="AlphaFoldDB" id="A0A1H7Y1S8"/>
<evidence type="ECO:0000313" key="3">
    <source>
        <dbReference type="Proteomes" id="UP000199450"/>
    </source>
</evidence>
<dbReference type="Proteomes" id="UP000199450">
    <property type="component" value="Unassembled WGS sequence"/>
</dbReference>
<keyword evidence="3" id="KW-1185">Reference proteome</keyword>
<feature type="chain" id="PRO_5011662976" description="Outer membrane protein beta-barrel domain-containing protein" evidence="1">
    <location>
        <begin position="20"/>
        <end position="211"/>
    </location>
</feature>
<dbReference type="EMBL" id="FOBV01000003">
    <property type="protein sequence ID" value="SEM40080.1"/>
    <property type="molecule type" value="Genomic_DNA"/>
</dbReference>
<name>A0A1H7Y1S8_9FLAO</name>
<organism evidence="2 3">
    <name type="scientific">Chryseobacterium taichungense</name>
    <dbReference type="NCBI Taxonomy" id="295069"/>
    <lineage>
        <taxon>Bacteria</taxon>
        <taxon>Pseudomonadati</taxon>
        <taxon>Bacteroidota</taxon>
        <taxon>Flavobacteriia</taxon>
        <taxon>Flavobacteriales</taxon>
        <taxon>Weeksellaceae</taxon>
        <taxon>Chryseobacterium group</taxon>
        <taxon>Chryseobacterium</taxon>
    </lineage>
</organism>
<feature type="signal peptide" evidence="1">
    <location>
        <begin position="1"/>
        <end position="19"/>
    </location>
</feature>
<sequence>MKKAIYMLGFFVSCNLFFAQRDHIAFFAGLELQPALNGYAPAFQMNGRLYVNDRISLGAALAYTQQNHSDNFGYLADRTRSYHTTFNLLAQNDLIQKEKFSLGIYISTGMYFLSLVNPDETYTQTTYNQVEDVWFVHQQEVPRRLSRNLFYNIQPGLDLSYKLGTITKEKVGIYLTSRVGYQFVLGNGDITNGTQLTKPVVSLGITFNGPK</sequence>
<keyword evidence="1" id="KW-0732">Signal</keyword>
<protein>
    <recommendedName>
        <fullName evidence="4">Outer membrane protein beta-barrel domain-containing protein</fullName>
    </recommendedName>
</protein>
<dbReference type="STRING" id="295069.SAMN05421856_1035"/>
<gene>
    <name evidence="2" type="ORF">SAMN05421856_1035</name>
</gene>
<accession>A0A1H7Y1S8</accession>
<dbReference type="RefSeq" id="WP_089999294.1">
    <property type="nucleotide sequence ID" value="NZ_FOBV01000003.1"/>
</dbReference>
<evidence type="ECO:0008006" key="4">
    <source>
        <dbReference type="Google" id="ProtNLM"/>
    </source>
</evidence>
<proteinExistence type="predicted"/>
<evidence type="ECO:0000256" key="1">
    <source>
        <dbReference type="SAM" id="SignalP"/>
    </source>
</evidence>
<evidence type="ECO:0000313" key="2">
    <source>
        <dbReference type="EMBL" id="SEM40080.1"/>
    </source>
</evidence>
<reference evidence="3" key="1">
    <citation type="submission" date="2016-10" db="EMBL/GenBank/DDBJ databases">
        <authorList>
            <person name="Varghese N."/>
            <person name="Submissions S."/>
        </authorList>
    </citation>
    <scope>NUCLEOTIDE SEQUENCE [LARGE SCALE GENOMIC DNA]</scope>
    <source>
        <strain evidence="3">DSM 17453</strain>
    </source>
</reference>